<proteinExistence type="predicted"/>
<dbReference type="EMBL" id="ARYN01000013">
    <property type="protein sequence ID" value="ORL44773.1"/>
    <property type="molecule type" value="Genomic_DNA"/>
</dbReference>
<dbReference type="GO" id="GO:0005509">
    <property type="term" value="F:calcium ion binding"/>
    <property type="evidence" value="ECO:0007669"/>
    <property type="project" value="InterPro"/>
</dbReference>
<keyword evidence="3" id="KW-1185">Reference proteome</keyword>
<evidence type="ECO:0000259" key="1">
    <source>
        <dbReference type="PROSITE" id="PS50268"/>
    </source>
</evidence>
<dbReference type="Gene3D" id="2.60.40.10">
    <property type="entry name" value="Immunoglobulins"/>
    <property type="match status" value="1"/>
</dbReference>
<dbReference type="Proteomes" id="UP000192746">
    <property type="component" value="Unassembled WGS sequence"/>
</dbReference>
<comment type="caution">
    <text evidence="2">The sequence shown here is derived from an EMBL/GenBank/DDBJ whole genome shotgun (WGS) entry which is preliminary data.</text>
</comment>
<dbReference type="AlphaFoldDB" id="A0A1Y1T2R5"/>
<sequence length="467" mass="51761">MKNKILLGVILLILAVGCDTDDDNNMRVDSQPEFTMAETTISSLPGMDLSLKATINDPAGIKTVNIKYEPWDLDKTIIKDSLPNSYNLDYTFKVPERATENSEHIISVTSTNIGGISTTTDFTVTLDLDVEAPQISIEEPMDGATVLLGDGDEIEFNITVTDNESLSEFRIESNDFNDILEISGSSFTYENSLNIESTGAYSFNAIVTDMAGNSNSTSFTVNVFDELKFEKMYMTEVTSDTQLTSDVFGVPAIMNGSSTEEEQGFVFSGRYYAAEANTEIRFIPQKASFEPYTFGADPNEEGSLVNGTSSEVDPLVLPSKGYYELKIDLRDFTYSITPYTPTDETFDFVQIIATGMRVNGENTCNADADDSFRCFHFSSGKALIQDEDNLYRFYATVEIFDEPDSEGANGMIMNSNKEGWAPFWRFDENKAVPQGGSTLTFSEESLDGTYQFIFDTHLNTVMITPTN</sequence>
<dbReference type="InterPro" id="IPR013783">
    <property type="entry name" value="Ig-like_fold"/>
</dbReference>
<dbReference type="OrthoDB" id="1037481at2"/>
<name>A0A1Y1T2R5_9FLAO</name>
<dbReference type="GO" id="GO:0007156">
    <property type="term" value="P:homophilic cell adhesion via plasma membrane adhesion molecules"/>
    <property type="evidence" value="ECO:0007669"/>
    <property type="project" value="InterPro"/>
</dbReference>
<dbReference type="GO" id="GO:0016020">
    <property type="term" value="C:membrane"/>
    <property type="evidence" value="ECO:0007669"/>
    <property type="project" value="InterPro"/>
</dbReference>
<evidence type="ECO:0000313" key="3">
    <source>
        <dbReference type="Proteomes" id="UP000192746"/>
    </source>
</evidence>
<feature type="domain" description="Cadherin" evidence="1">
    <location>
        <begin position="142"/>
        <end position="225"/>
    </location>
</feature>
<dbReference type="InterPro" id="IPR002126">
    <property type="entry name" value="Cadherin-like_dom"/>
</dbReference>
<dbReference type="PROSITE" id="PS50268">
    <property type="entry name" value="CADHERIN_2"/>
    <property type="match status" value="1"/>
</dbReference>
<gene>
    <name evidence="2" type="ORF">IIF7_14714</name>
</gene>
<evidence type="ECO:0000313" key="2">
    <source>
        <dbReference type="EMBL" id="ORL44773.1"/>
    </source>
</evidence>
<reference evidence="2 3" key="1">
    <citation type="submission" date="2013-04" db="EMBL/GenBank/DDBJ databases">
        <title>Zunongwangia sp. 22II14-10F7 Genome Sequencing.</title>
        <authorList>
            <person name="Lai Q."/>
            <person name="Shao Z."/>
        </authorList>
    </citation>
    <scope>NUCLEOTIDE SEQUENCE [LARGE SCALE GENOMIC DNA]</scope>
    <source>
        <strain evidence="2 3">22II14-10F7</strain>
    </source>
</reference>
<protein>
    <recommendedName>
        <fullName evidence="1">Cadherin domain-containing protein</fullName>
    </recommendedName>
</protein>
<dbReference type="PROSITE" id="PS51257">
    <property type="entry name" value="PROKAR_LIPOPROTEIN"/>
    <property type="match status" value="1"/>
</dbReference>
<organism evidence="2 3">
    <name type="scientific">Zunongwangia atlantica 22II14-10F7</name>
    <dbReference type="NCBI Taxonomy" id="1185767"/>
    <lineage>
        <taxon>Bacteria</taxon>
        <taxon>Pseudomonadati</taxon>
        <taxon>Bacteroidota</taxon>
        <taxon>Flavobacteriia</taxon>
        <taxon>Flavobacteriales</taxon>
        <taxon>Flavobacteriaceae</taxon>
        <taxon>Zunongwangia</taxon>
    </lineage>
</organism>
<dbReference type="STRING" id="1185767.IIF7_14714"/>
<dbReference type="RefSeq" id="WP_084842461.1">
    <property type="nucleotide sequence ID" value="NZ_ARYN01000013.1"/>
</dbReference>
<accession>A0A1Y1T2R5</accession>